<feature type="compositionally biased region" description="Basic and acidic residues" evidence="1">
    <location>
        <begin position="738"/>
        <end position="780"/>
    </location>
</feature>
<feature type="region of interest" description="Disordered" evidence="1">
    <location>
        <begin position="655"/>
        <end position="804"/>
    </location>
</feature>
<proteinExistence type="predicted"/>
<feature type="compositionally biased region" description="Polar residues" evidence="1">
    <location>
        <begin position="795"/>
        <end position="804"/>
    </location>
</feature>
<evidence type="ECO:0000259" key="2">
    <source>
        <dbReference type="PROSITE" id="PS50106"/>
    </source>
</evidence>
<name>A0A2T7NVC4_POMCA</name>
<organism evidence="3 4">
    <name type="scientific">Pomacea canaliculata</name>
    <name type="common">Golden apple snail</name>
    <dbReference type="NCBI Taxonomy" id="400727"/>
    <lineage>
        <taxon>Eukaryota</taxon>
        <taxon>Metazoa</taxon>
        <taxon>Spiralia</taxon>
        <taxon>Lophotrochozoa</taxon>
        <taxon>Mollusca</taxon>
        <taxon>Gastropoda</taxon>
        <taxon>Caenogastropoda</taxon>
        <taxon>Architaenioglossa</taxon>
        <taxon>Ampullarioidea</taxon>
        <taxon>Ampullariidae</taxon>
        <taxon>Pomacea</taxon>
    </lineage>
</organism>
<dbReference type="GO" id="GO:0098982">
    <property type="term" value="C:GABA-ergic synapse"/>
    <property type="evidence" value="ECO:0007669"/>
    <property type="project" value="TreeGrafter"/>
</dbReference>
<evidence type="ECO:0000313" key="3">
    <source>
        <dbReference type="EMBL" id="PVD25128.1"/>
    </source>
</evidence>
<dbReference type="OrthoDB" id="270970at2759"/>
<dbReference type="EMBL" id="PZQS01000009">
    <property type="protein sequence ID" value="PVD25128.1"/>
    <property type="molecule type" value="Genomic_DNA"/>
</dbReference>
<evidence type="ECO:0000313" key="4">
    <source>
        <dbReference type="Proteomes" id="UP000245119"/>
    </source>
</evidence>
<reference evidence="3 4" key="1">
    <citation type="submission" date="2018-04" db="EMBL/GenBank/DDBJ databases">
        <title>The genome of golden apple snail Pomacea canaliculata provides insight into stress tolerance and invasive adaptation.</title>
        <authorList>
            <person name="Liu C."/>
            <person name="Liu B."/>
            <person name="Ren Y."/>
            <person name="Zhang Y."/>
            <person name="Wang H."/>
            <person name="Li S."/>
            <person name="Jiang F."/>
            <person name="Yin L."/>
            <person name="Zhang G."/>
            <person name="Qian W."/>
            <person name="Fan W."/>
        </authorList>
    </citation>
    <scope>NUCLEOTIDE SEQUENCE [LARGE SCALE GENOMIC DNA]</scope>
    <source>
        <strain evidence="3">SZHN2017</strain>
        <tissue evidence="3">Muscle</tissue>
    </source>
</reference>
<dbReference type="PROSITE" id="PS50106">
    <property type="entry name" value="PDZ"/>
    <property type="match status" value="1"/>
</dbReference>
<feature type="compositionally biased region" description="Basic residues" evidence="1">
    <location>
        <begin position="728"/>
        <end position="737"/>
    </location>
</feature>
<dbReference type="GO" id="GO:0098882">
    <property type="term" value="F:structural constituent of presynaptic active zone"/>
    <property type="evidence" value="ECO:0007669"/>
    <property type="project" value="TreeGrafter"/>
</dbReference>
<keyword evidence="4" id="KW-1185">Reference proteome</keyword>
<dbReference type="GO" id="GO:0035418">
    <property type="term" value="P:protein localization to synapse"/>
    <property type="evidence" value="ECO:0007669"/>
    <property type="project" value="TreeGrafter"/>
</dbReference>
<dbReference type="SMART" id="SM00228">
    <property type="entry name" value="PDZ"/>
    <property type="match status" value="1"/>
</dbReference>
<feature type="compositionally biased region" description="Low complexity" evidence="1">
    <location>
        <begin position="11"/>
        <end position="29"/>
    </location>
</feature>
<sequence>MVRSGGGGGSMHSSRYSADDSSQSGLSDSESTRSEPVGSTRYKKGQTTNYAKMYYPGRSGSSERLHPEHALLSGSGAPLSGSRSEQYLATGIVQDRERLPTTPTMKKRVARRGRLSNLLVGRNLMKFMWLQYEIQKRRQQLEETARLKKELLKLARARQAIAHSYDDIPRQYGPPSHADRGSVGNLNMPPRPVPRGIIRPIDDDIRMAELAERERERELERLERAYMERDDIDVIYDVLPARRGHQPPPERDRPVVGERSVAGGGVAMPYQSRSNYSSTEYLVHKQQETARRQRPDEPLYVNTAPGWMYGTDLMGVGVPESQSLSQPVLTKRIDSLPSVAPGVPSRDGKLSSSVTLPDIYSNRCDLDFRPPHPVHASLSSSSHTYVNTSISDTDGSPTSVSDVTPAMPLLDDVKDKSRKIIHNIGSGSRPVSAEFNIGDVEDLMNGMYRVESDNSVDADEPIMKHMMEGGVTILKQMERKRRPPPVEPTRYNFPVKRILVTRDPKDRSLYFPWVVPSTGNGIGMKIVGGKEISGTSETGAFVTAIYPGLIADQLHGELEVGDQVLEWNGIKLTGKTYEEVQQIITQTNGEIELVVRAQSSSVSEETNVKQVESCHSSYDNLPAYEEVVKDLRATSSSRQGVDPRLLAAQLEEIQEAASPAEQSPSSSQQGPPTPSMSSPCSTPRSDPTSTSSDKQRPSGGRHTPDRRDRDRIDRRGGSSGGSSGGTEKHHRRSTRHHRDSERERERDSERGERDRSERDFNDARDRDRGEREELFVGERQRHAHRATSRTGGARQRQTTSRQRP</sequence>
<dbReference type="Pfam" id="PF00595">
    <property type="entry name" value="PDZ"/>
    <property type="match status" value="1"/>
</dbReference>
<gene>
    <name evidence="3" type="ORF">C0Q70_15626</name>
</gene>
<dbReference type="GO" id="GO:0048788">
    <property type="term" value="C:cytoskeleton of presynaptic active zone"/>
    <property type="evidence" value="ECO:0007669"/>
    <property type="project" value="TreeGrafter"/>
</dbReference>
<dbReference type="PANTHER" id="PTHR14113:SF6">
    <property type="entry name" value="PROTEIN PICCOLO"/>
    <property type="match status" value="1"/>
</dbReference>
<dbReference type="InterPro" id="IPR052098">
    <property type="entry name" value="Presynaptic_Scaffold_Bsn/Pclo"/>
</dbReference>
<evidence type="ECO:0000256" key="1">
    <source>
        <dbReference type="SAM" id="MobiDB-lite"/>
    </source>
</evidence>
<feature type="compositionally biased region" description="Gly residues" evidence="1">
    <location>
        <begin position="1"/>
        <end position="10"/>
    </location>
</feature>
<accession>A0A2T7NVC4</accession>
<dbReference type="GO" id="GO:0030424">
    <property type="term" value="C:axon"/>
    <property type="evidence" value="ECO:0007669"/>
    <property type="project" value="TreeGrafter"/>
</dbReference>
<dbReference type="CDD" id="cd06714">
    <property type="entry name" value="PDZ_RIM-like"/>
    <property type="match status" value="1"/>
</dbReference>
<feature type="compositionally biased region" description="Basic and acidic residues" evidence="1">
    <location>
        <begin position="282"/>
        <end position="297"/>
    </location>
</feature>
<feature type="region of interest" description="Disordered" evidence="1">
    <location>
        <begin position="1"/>
        <end position="65"/>
    </location>
</feature>
<dbReference type="Gene3D" id="2.30.42.10">
    <property type="match status" value="1"/>
</dbReference>
<protein>
    <recommendedName>
        <fullName evidence="2">PDZ domain-containing protein</fullName>
    </recommendedName>
</protein>
<dbReference type="Proteomes" id="UP000245119">
    <property type="component" value="Linkage Group LG9"/>
</dbReference>
<feature type="compositionally biased region" description="Low complexity" evidence="1">
    <location>
        <begin position="655"/>
        <end position="692"/>
    </location>
</feature>
<dbReference type="InterPro" id="IPR001478">
    <property type="entry name" value="PDZ"/>
</dbReference>
<dbReference type="SUPFAM" id="SSF50156">
    <property type="entry name" value="PDZ domain-like"/>
    <property type="match status" value="1"/>
</dbReference>
<dbReference type="STRING" id="400727.A0A2T7NVC4"/>
<comment type="caution">
    <text evidence="3">The sequence shown here is derived from an EMBL/GenBank/DDBJ whole genome shotgun (WGS) entry which is preliminary data.</text>
</comment>
<dbReference type="InterPro" id="IPR036034">
    <property type="entry name" value="PDZ_sf"/>
</dbReference>
<dbReference type="GO" id="GO:0098978">
    <property type="term" value="C:glutamatergic synapse"/>
    <property type="evidence" value="ECO:0007669"/>
    <property type="project" value="TreeGrafter"/>
</dbReference>
<feature type="domain" description="PDZ" evidence="2">
    <location>
        <begin position="497"/>
        <end position="599"/>
    </location>
</feature>
<dbReference type="PANTHER" id="PTHR14113">
    <property type="entry name" value="PICCOLO/BASSOON"/>
    <property type="match status" value="1"/>
</dbReference>
<dbReference type="AlphaFoldDB" id="A0A2T7NVC4"/>
<feature type="region of interest" description="Disordered" evidence="1">
    <location>
        <begin position="167"/>
        <end position="198"/>
    </location>
</feature>
<dbReference type="GO" id="GO:1904071">
    <property type="term" value="P:presynaptic active zone assembly"/>
    <property type="evidence" value="ECO:0007669"/>
    <property type="project" value="TreeGrafter"/>
</dbReference>
<feature type="compositionally biased region" description="Basic and acidic residues" evidence="1">
    <location>
        <begin position="702"/>
        <end position="716"/>
    </location>
</feature>
<feature type="region of interest" description="Disordered" evidence="1">
    <location>
        <begin position="280"/>
        <end position="299"/>
    </location>
</feature>